<evidence type="ECO:0000256" key="5">
    <source>
        <dbReference type="ARBA" id="ARBA00022840"/>
    </source>
</evidence>
<evidence type="ECO:0000256" key="3">
    <source>
        <dbReference type="ARBA" id="ARBA00022692"/>
    </source>
</evidence>
<keyword evidence="2" id="KW-0813">Transport</keyword>
<organism evidence="11 12">
    <name type="scientific">Pikeienuella piscinae</name>
    <dbReference type="NCBI Taxonomy" id="2748098"/>
    <lineage>
        <taxon>Bacteria</taxon>
        <taxon>Pseudomonadati</taxon>
        <taxon>Pseudomonadota</taxon>
        <taxon>Alphaproteobacteria</taxon>
        <taxon>Rhodobacterales</taxon>
        <taxon>Paracoccaceae</taxon>
        <taxon>Pikeienuella</taxon>
    </lineage>
</organism>
<sequence>MWALLGRFRRLILICIGGPGGWRGGALYVVVLALELSSVWIGLQLIAWNADFYNALERVDAAAAVTQIGVFAVLIMTSAARFLLSDYLRKRLLIWWREVLTSAALDCWLADKTFWRLRPGASPDSVENPDQRIAEDCRLFVRGLLRETLDLISGLVGLFTYVTLLWSLSTFPLAFTLFGFGIEIPRYMVWLSFIYVAISSVITHGLGKPLKSLFFEQEAREANFRYALARLRDSATEVALSDGEPAERRLLDSHFAAIRANWRRLIRREVIVGLFTRPYFQTVLQVPIFFALPAYLAGAMTLGGLMQIRSAFMNVVTTLSWFIFSYRDLADLVATTERLDGLFQASKAPLPSPGAPRDIERVTGGERLRVSGLRLATPTGAWLRPVPDAEVGRGERVWVRGPSGAGKSTLFAAFAGLWPYGEGRLETPAGAALFMPQRPYLPQGGLAEAAAYPLDPAALPNGAVEDALRLVGLGGRLTTPGGSDETAVQGLSGGERQRVALARLLLNRPDWAYLDEATSALDEPAEAELLAMLEARLPDTTFIVAAHRRPQSLTGLREFHVGPAPRDAEDRLTA</sequence>
<dbReference type="InterPro" id="IPR036640">
    <property type="entry name" value="ABC1_TM_sf"/>
</dbReference>
<keyword evidence="5 11" id="KW-0067">ATP-binding</keyword>
<evidence type="ECO:0000259" key="9">
    <source>
        <dbReference type="PROSITE" id="PS50893"/>
    </source>
</evidence>
<dbReference type="Gene3D" id="3.40.50.300">
    <property type="entry name" value="P-loop containing nucleotide triphosphate hydrolases"/>
    <property type="match status" value="1"/>
</dbReference>
<accession>A0A7L5C0W1</accession>
<dbReference type="PROSITE" id="PS50929">
    <property type="entry name" value="ABC_TM1F"/>
    <property type="match status" value="1"/>
</dbReference>
<name>A0A7L5C0W1_9RHOB</name>
<dbReference type="Gene3D" id="1.20.1560.10">
    <property type="entry name" value="ABC transporter type 1, transmembrane domain"/>
    <property type="match status" value="1"/>
</dbReference>
<feature type="transmembrane region" description="Helical" evidence="8">
    <location>
        <begin position="61"/>
        <end position="84"/>
    </location>
</feature>
<dbReference type="GO" id="GO:0016887">
    <property type="term" value="F:ATP hydrolysis activity"/>
    <property type="evidence" value="ECO:0007669"/>
    <property type="project" value="InterPro"/>
</dbReference>
<dbReference type="PANTHER" id="PTHR11384">
    <property type="entry name" value="ATP-BINDING CASSETTE, SUB-FAMILY D MEMBER"/>
    <property type="match status" value="1"/>
</dbReference>
<dbReference type="AlphaFoldDB" id="A0A7L5C0W1"/>
<dbReference type="Pfam" id="PF06472">
    <property type="entry name" value="ABC_membrane_2"/>
    <property type="match status" value="1"/>
</dbReference>
<keyword evidence="7 8" id="KW-0472">Membrane</keyword>
<dbReference type="SMART" id="SM00382">
    <property type="entry name" value="AAA"/>
    <property type="match status" value="1"/>
</dbReference>
<evidence type="ECO:0000256" key="1">
    <source>
        <dbReference type="ARBA" id="ARBA00004651"/>
    </source>
</evidence>
<dbReference type="PROSITE" id="PS00211">
    <property type="entry name" value="ABC_TRANSPORTER_1"/>
    <property type="match status" value="1"/>
</dbReference>
<dbReference type="InterPro" id="IPR011527">
    <property type="entry name" value="ABC1_TM_dom"/>
</dbReference>
<evidence type="ECO:0000259" key="10">
    <source>
        <dbReference type="PROSITE" id="PS50929"/>
    </source>
</evidence>
<evidence type="ECO:0000256" key="7">
    <source>
        <dbReference type="ARBA" id="ARBA00023136"/>
    </source>
</evidence>
<protein>
    <submittedName>
        <fullName evidence="11">ABC transporter ATP-binding protein/permease</fullName>
    </submittedName>
</protein>
<feature type="transmembrane region" description="Helical" evidence="8">
    <location>
        <begin position="187"/>
        <end position="207"/>
    </location>
</feature>
<evidence type="ECO:0000313" key="11">
    <source>
        <dbReference type="EMBL" id="QIE57023.1"/>
    </source>
</evidence>
<keyword evidence="3 8" id="KW-0812">Transmembrane</keyword>
<dbReference type="InterPro" id="IPR003593">
    <property type="entry name" value="AAA+_ATPase"/>
</dbReference>
<dbReference type="InterPro" id="IPR003439">
    <property type="entry name" value="ABC_transporter-like_ATP-bd"/>
</dbReference>
<evidence type="ECO:0000256" key="8">
    <source>
        <dbReference type="SAM" id="Phobius"/>
    </source>
</evidence>
<dbReference type="SUPFAM" id="SSF52540">
    <property type="entry name" value="P-loop containing nucleoside triphosphate hydrolases"/>
    <property type="match status" value="1"/>
</dbReference>
<dbReference type="SUPFAM" id="SSF90123">
    <property type="entry name" value="ABC transporter transmembrane region"/>
    <property type="match status" value="1"/>
</dbReference>
<feature type="domain" description="ABC transmembrane type-1" evidence="10">
    <location>
        <begin position="131"/>
        <end position="331"/>
    </location>
</feature>
<comment type="subcellular location">
    <subcellularLocation>
        <location evidence="1">Cell membrane</location>
        <topology evidence="1">Multi-pass membrane protein</topology>
    </subcellularLocation>
</comment>
<reference evidence="11 12" key="1">
    <citation type="submission" date="2020-02" db="EMBL/GenBank/DDBJ databases">
        <title>complete genome sequence of Rhodobacteraceae bacterium.</title>
        <authorList>
            <person name="Park J."/>
            <person name="Kim Y.-S."/>
            <person name="Kim K.-H."/>
        </authorList>
    </citation>
    <scope>NUCLEOTIDE SEQUENCE [LARGE SCALE GENOMIC DNA]</scope>
    <source>
        <strain evidence="11 12">RR4-56</strain>
    </source>
</reference>
<dbReference type="PROSITE" id="PS50893">
    <property type="entry name" value="ABC_TRANSPORTER_2"/>
    <property type="match status" value="1"/>
</dbReference>
<evidence type="ECO:0000256" key="6">
    <source>
        <dbReference type="ARBA" id="ARBA00022989"/>
    </source>
</evidence>
<dbReference type="Pfam" id="PF00005">
    <property type="entry name" value="ABC_tran"/>
    <property type="match status" value="1"/>
</dbReference>
<dbReference type="RefSeq" id="WP_165101187.1">
    <property type="nucleotide sequence ID" value="NZ_CP049056.1"/>
</dbReference>
<keyword evidence="12" id="KW-1185">Reference proteome</keyword>
<dbReference type="InterPro" id="IPR050835">
    <property type="entry name" value="ABC_transporter_sub-D"/>
</dbReference>
<dbReference type="KEGG" id="hdh:G5B40_17210"/>
<dbReference type="EMBL" id="CP049056">
    <property type="protein sequence ID" value="QIE57023.1"/>
    <property type="molecule type" value="Genomic_DNA"/>
</dbReference>
<dbReference type="PANTHER" id="PTHR11384:SF59">
    <property type="entry name" value="LYSOSOMAL COBALAMIN TRANSPORTER ABCD4"/>
    <property type="match status" value="1"/>
</dbReference>
<evidence type="ECO:0000256" key="4">
    <source>
        <dbReference type="ARBA" id="ARBA00022741"/>
    </source>
</evidence>
<evidence type="ECO:0000313" key="12">
    <source>
        <dbReference type="Proteomes" id="UP000503336"/>
    </source>
</evidence>
<dbReference type="InterPro" id="IPR027417">
    <property type="entry name" value="P-loop_NTPase"/>
</dbReference>
<feature type="transmembrane region" description="Helical" evidence="8">
    <location>
        <begin position="148"/>
        <end position="167"/>
    </location>
</feature>
<evidence type="ECO:0000256" key="2">
    <source>
        <dbReference type="ARBA" id="ARBA00022448"/>
    </source>
</evidence>
<dbReference type="Proteomes" id="UP000503336">
    <property type="component" value="Chromosome"/>
</dbReference>
<feature type="transmembrane region" description="Helical" evidence="8">
    <location>
        <begin position="286"/>
        <end position="306"/>
    </location>
</feature>
<dbReference type="InterPro" id="IPR017871">
    <property type="entry name" value="ABC_transporter-like_CS"/>
</dbReference>
<keyword evidence="6 8" id="KW-1133">Transmembrane helix</keyword>
<keyword evidence="4" id="KW-0547">Nucleotide-binding</keyword>
<dbReference type="GO" id="GO:0005886">
    <property type="term" value="C:plasma membrane"/>
    <property type="evidence" value="ECO:0007669"/>
    <property type="project" value="UniProtKB-SubCell"/>
</dbReference>
<gene>
    <name evidence="11" type="ORF">G5B40_17210</name>
</gene>
<feature type="domain" description="ABC transporter" evidence="9">
    <location>
        <begin position="368"/>
        <end position="573"/>
    </location>
</feature>
<dbReference type="GO" id="GO:0005524">
    <property type="term" value="F:ATP binding"/>
    <property type="evidence" value="ECO:0007669"/>
    <property type="project" value="UniProtKB-KW"/>
</dbReference>
<dbReference type="GO" id="GO:0140359">
    <property type="term" value="F:ABC-type transporter activity"/>
    <property type="evidence" value="ECO:0007669"/>
    <property type="project" value="InterPro"/>
</dbReference>
<proteinExistence type="predicted"/>
<feature type="transmembrane region" description="Helical" evidence="8">
    <location>
        <begin position="21"/>
        <end position="41"/>
    </location>
</feature>